<dbReference type="GO" id="GO:0032259">
    <property type="term" value="P:methylation"/>
    <property type="evidence" value="ECO:0007669"/>
    <property type="project" value="UniProtKB-KW"/>
</dbReference>
<keyword evidence="8 15" id="KW-0949">S-adenosyl-L-methionine</keyword>
<dbReference type="InterPro" id="IPR049482">
    <property type="entry name" value="ANM3-like_C2H2_Zf"/>
</dbReference>
<comment type="catalytic activity">
    <reaction evidence="14">
        <text>L-arginyl-[protein] + S-adenosyl-L-methionine = N(omega)-methyl-L-arginyl-[protein] + S-adenosyl-L-homocysteine + H(+)</text>
        <dbReference type="Rhea" id="RHEA:48100"/>
        <dbReference type="Rhea" id="RHEA-COMP:10532"/>
        <dbReference type="Rhea" id="RHEA-COMP:11990"/>
        <dbReference type="ChEBI" id="CHEBI:15378"/>
        <dbReference type="ChEBI" id="CHEBI:29965"/>
        <dbReference type="ChEBI" id="CHEBI:57856"/>
        <dbReference type="ChEBI" id="CHEBI:59789"/>
        <dbReference type="ChEBI" id="CHEBI:65280"/>
    </reaction>
    <physiologicalReaction direction="left-to-right" evidence="14">
        <dbReference type="Rhea" id="RHEA:48101"/>
    </physiologicalReaction>
</comment>
<dbReference type="CDD" id="cd02440">
    <property type="entry name" value="AdoMet_MTases"/>
    <property type="match status" value="1"/>
</dbReference>
<comment type="caution">
    <text evidence="19">The sequence shown here is derived from an EMBL/GenBank/DDBJ whole genome shotgun (WGS) entry which is preliminary data.</text>
</comment>
<dbReference type="InterPro" id="IPR025799">
    <property type="entry name" value="Arg_MeTrfase"/>
</dbReference>
<dbReference type="PROSITE" id="PS51678">
    <property type="entry name" value="SAM_MT_PRMT"/>
    <property type="match status" value="1"/>
</dbReference>
<dbReference type="GO" id="GO:0035242">
    <property type="term" value="F:protein-arginine omega-N asymmetric methyltransferase activity"/>
    <property type="evidence" value="ECO:0007669"/>
    <property type="project" value="UniProtKB-EC"/>
</dbReference>
<evidence type="ECO:0000256" key="10">
    <source>
        <dbReference type="ARBA" id="ARBA00022771"/>
    </source>
</evidence>
<dbReference type="InterPro" id="IPR029063">
    <property type="entry name" value="SAM-dependent_MTases_sf"/>
</dbReference>
<evidence type="ECO:0000256" key="1">
    <source>
        <dbReference type="ARBA" id="ARBA00004123"/>
    </source>
</evidence>
<evidence type="ECO:0000256" key="9">
    <source>
        <dbReference type="ARBA" id="ARBA00022723"/>
    </source>
</evidence>
<sequence length="577" mass="65921">MESHSFKNLDWRRASTSQYTESEVDSNSEYFSVMDSESAAWVLNTNTQKDDNWDDWDGEEEQESMKCLFCPSIFDSASKVFDHCSKTHKFDFVKTRQQQKLDFYQCIRMINYIRKQVINNPDFGISQPFNISGSEKFLTEDQYLAPALEEDGLLYAFEDLDLEDDQAIEETGDKEDIPVSTDLERELLSRLRQAQNHIQMIEGQFKDYQEMVRKTFLDEASLQQIREDGLSVQNSPSMAEHKDDNNYYFNSYAQNDIHEQMLKDTVRTEGYRDFIYDNKDVFKDKVVLDIGCGTGILSMFAARAGAKKVISVDNSVIIEKARANVKENGLDGIITLLQGRIEEITLPVPEVDIIISEWMGYFLLFEAMLDSVLVARDRWLTPGGILAPSQTRILIAGIEDENVKNDRHAFWDDVYGFKMSAMKESVVNEAIVDFIDASTIITDTATVKDLPLQTITIPELDFINSFKLTATKKGTIYALVGWFDTWFTRDGHDVPLEQVGGIAGSDTFFTTGPHGQDTHWKQTTFVLDKPIEVEEGTYIEGSFNCHKSVENPRELECEIQYSINGSPDLIVQSFHLE</sequence>
<keyword evidence="9" id="KW-0479">Metal-binding</keyword>
<comment type="subcellular location">
    <subcellularLocation>
        <location evidence="2">Cytoplasm</location>
        <location evidence="2">Cytosol</location>
    </subcellularLocation>
    <subcellularLocation>
        <location evidence="1">Nucleus</location>
    </subcellularLocation>
</comment>
<evidence type="ECO:0000313" key="20">
    <source>
        <dbReference type="Proteomes" id="UP000654370"/>
    </source>
</evidence>
<reference evidence="19" key="1">
    <citation type="submission" date="2020-12" db="EMBL/GenBank/DDBJ databases">
        <title>Metabolic potential, ecology and presence of endohyphal bacteria is reflected in genomic diversity of Mucoromycotina.</title>
        <authorList>
            <person name="Muszewska A."/>
            <person name="Okrasinska A."/>
            <person name="Steczkiewicz K."/>
            <person name="Drgas O."/>
            <person name="Orlowska M."/>
            <person name="Perlinska-Lenart U."/>
            <person name="Aleksandrzak-Piekarczyk T."/>
            <person name="Szatraj K."/>
            <person name="Zielenkiewicz U."/>
            <person name="Pilsyk S."/>
            <person name="Malc E."/>
            <person name="Mieczkowski P."/>
            <person name="Kruszewska J.S."/>
            <person name="Biernat P."/>
            <person name="Pawlowska J."/>
        </authorList>
    </citation>
    <scope>NUCLEOTIDE SEQUENCE</scope>
    <source>
        <strain evidence="19">WA0000067209</strain>
    </source>
</reference>
<evidence type="ECO:0000256" key="3">
    <source>
        <dbReference type="ARBA" id="ARBA00011925"/>
    </source>
</evidence>
<dbReference type="PANTHER" id="PTHR11006:SF53">
    <property type="entry name" value="PROTEIN ARGININE N-METHYLTRANSFERASE 3"/>
    <property type="match status" value="1"/>
</dbReference>
<evidence type="ECO:0000259" key="17">
    <source>
        <dbReference type="Pfam" id="PF21137"/>
    </source>
</evidence>
<evidence type="ECO:0000256" key="4">
    <source>
        <dbReference type="ARBA" id="ARBA00022490"/>
    </source>
</evidence>
<dbReference type="Gene3D" id="3.40.50.150">
    <property type="entry name" value="Vaccinia Virus protein VP39"/>
    <property type="match status" value="1"/>
</dbReference>
<dbReference type="Proteomes" id="UP000654370">
    <property type="component" value="Unassembled WGS sequence"/>
</dbReference>
<dbReference type="SUPFAM" id="SSF57667">
    <property type="entry name" value="beta-beta-alpha zinc fingers"/>
    <property type="match status" value="1"/>
</dbReference>
<dbReference type="PANTHER" id="PTHR11006">
    <property type="entry name" value="PROTEIN ARGININE N-METHYLTRANSFERASE"/>
    <property type="match status" value="1"/>
</dbReference>
<accession>A0A8H7UCG7</accession>
<dbReference type="GO" id="GO:0008270">
    <property type="term" value="F:zinc ion binding"/>
    <property type="evidence" value="ECO:0007669"/>
    <property type="project" value="UniProtKB-KW"/>
</dbReference>
<feature type="domain" description="Protein arginine N-methyltransferase" evidence="18">
    <location>
        <begin position="392"/>
        <end position="565"/>
    </location>
</feature>
<keyword evidence="20" id="KW-1185">Reference proteome</keyword>
<evidence type="ECO:0000256" key="5">
    <source>
        <dbReference type="ARBA" id="ARBA00022553"/>
    </source>
</evidence>
<dbReference type="EC" id="2.1.1.319" evidence="3"/>
<keyword evidence="5" id="KW-0597">Phosphoprotein</keyword>
<evidence type="ECO:0000256" key="14">
    <source>
        <dbReference type="ARBA" id="ARBA00049303"/>
    </source>
</evidence>
<evidence type="ECO:0000313" key="19">
    <source>
        <dbReference type="EMBL" id="KAG2177860.1"/>
    </source>
</evidence>
<dbReference type="OrthoDB" id="7848332at2759"/>
<dbReference type="GO" id="GO:0005634">
    <property type="term" value="C:nucleus"/>
    <property type="evidence" value="ECO:0007669"/>
    <property type="project" value="UniProtKB-SubCell"/>
</dbReference>
<evidence type="ECO:0000256" key="13">
    <source>
        <dbReference type="ARBA" id="ARBA00047384"/>
    </source>
</evidence>
<comment type="catalytic activity">
    <reaction evidence="13">
        <text>L-arginyl-[protein] + 2 S-adenosyl-L-methionine = N(omega),N(omega)-dimethyl-L-arginyl-[protein] + 2 S-adenosyl-L-homocysteine + 2 H(+)</text>
        <dbReference type="Rhea" id="RHEA:48096"/>
        <dbReference type="Rhea" id="RHEA-COMP:10532"/>
        <dbReference type="Rhea" id="RHEA-COMP:11991"/>
        <dbReference type="ChEBI" id="CHEBI:15378"/>
        <dbReference type="ChEBI" id="CHEBI:29965"/>
        <dbReference type="ChEBI" id="CHEBI:57856"/>
        <dbReference type="ChEBI" id="CHEBI:59789"/>
        <dbReference type="ChEBI" id="CHEBI:61897"/>
        <dbReference type="EC" id="2.1.1.319"/>
    </reaction>
    <physiologicalReaction direction="left-to-right" evidence="13">
        <dbReference type="Rhea" id="RHEA:48097"/>
    </physiologicalReaction>
</comment>
<keyword evidence="7 15" id="KW-0808">Transferase</keyword>
<feature type="domain" description="Protein arginine N-methyltransferase 3-like C2H2 zinc finger" evidence="17">
    <location>
        <begin position="100"/>
        <end position="146"/>
    </location>
</feature>
<evidence type="ECO:0000256" key="12">
    <source>
        <dbReference type="ARBA" id="ARBA00023242"/>
    </source>
</evidence>
<evidence type="ECO:0000259" key="16">
    <source>
        <dbReference type="Pfam" id="PF13649"/>
    </source>
</evidence>
<dbReference type="Pfam" id="PF13649">
    <property type="entry name" value="Methyltransf_25"/>
    <property type="match status" value="1"/>
</dbReference>
<protein>
    <recommendedName>
        <fullName evidence="3">type I protein arginine methyltransferase</fullName>
        <ecNumber evidence="3">2.1.1.319</ecNumber>
    </recommendedName>
</protein>
<dbReference type="InterPro" id="IPR055135">
    <property type="entry name" value="PRMT_dom"/>
</dbReference>
<keyword evidence="12" id="KW-0539">Nucleus</keyword>
<dbReference type="EMBL" id="JAEPQZ010000008">
    <property type="protein sequence ID" value="KAG2177860.1"/>
    <property type="molecule type" value="Genomic_DNA"/>
</dbReference>
<gene>
    <name evidence="19" type="ORF">INT43_003107</name>
</gene>
<keyword evidence="6 15" id="KW-0489">Methyltransferase</keyword>
<evidence type="ECO:0000259" key="18">
    <source>
        <dbReference type="Pfam" id="PF22528"/>
    </source>
</evidence>
<name>A0A8H7UCG7_MORIS</name>
<keyword evidence="11" id="KW-0862">Zinc</keyword>
<evidence type="ECO:0000256" key="11">
    <source>
        <dbReference type="ARBA" id="ARBA00022833"/>
    </source>
</evidence>
<evidence type="ECO:0000256" key="7">
    <source>
        <dbReference type="ARBA" id="ARBA00022679"/>
    </source>
</evidence>
<dbReference type="AlphaFoldDB" id="A0A8H7UCG7"/>
<dbReference type="Gene3D" id="2.70.160.11">
    <property type="entry name" value="Hnrnp arginine n-methyltransferase1"/>
    <property type="match status" value="1"/>
</dbReference>
<dbReference type="InterPro" id="IPR041698">
    <property type="entry name" value="Methyltransf_25"/>
</dbReference>
<dbReference type="InterPro" id="IPR036236">
    <property type="entry name" value="Znf_C2H2_sf"/>
</dbReference>
<evidence type="ECO:0000256" key="15">
    <source>
        <dbReference type="PROSITE-ProRule" id="PRU01015"/>
    </source>
</evidence>
<proteinExistence type="predicted"/>
<feature type="domain" description="Methyltransferase" evidence="16">
    <location>
        <begin position="287"/>
        <end position="384"/>
    </location>
</feature>
<dbReference type="GO" id="GO:0005829">
    <property type="term" value="C:cytosol"/>
    <property type="evidence" value="ECO:0007669"/>
    <property type="project" value="UniProtKB-SubCell"/>
</dbReference>
<keyword evidence="10" id="KW-0863">Zinc-finger</keyword>
<dbReference type="GO" id="GO:0042054">
    <property type="term" value="F:histone methyltransferase activity"/>
    <property type="evidence" value="ECO:0007669"/>
    <property type="project" value="TreeGrafter"/>
</dbReference>
<evidence type="ECO:0000256" key="2">
    <source>
        <dbReference type="ARBA" id="ARBA00004514"/>
    </source>
</evidence>
<evidence type="ECO:0000256" key="6">
    <source>
        <dbReference type="ARBA" id="ARBA00022603"/>
    </source>
</evidence>
<dbReference type="SUPFAM" id="SSF53335">
    <property type="entry name" value="S-adenosyl-L-methionine-dependent methyltransferases"/>
    <property type="match status" value="1"/>
</dbReference>
<dbReference type="Pfam" id="PF21137">
    <property type="entry name" value="ANM3_C2H2_Zf"/>
    <property type="match status" value="1"/>
</dbReference>
<keyword evidence="4" id="KW-0963">Cytoplasm</keyword>
<organism evidence="19 20">
    <name type="scientific">Mortierella isabellina</name>
    <name type="common">Filamentous fungus</name>
    <name type="synonym">Umbelopsis isabellina</name>
    <dbReference type="NCBI Taxonomy" id="91625"/>
    <lineage>
        <taxon>Eukaryota</taxon>
        <taxon>Fungi</taxon>
        <taxon>Fungi incertae sedis</taxon>
        <taxon>Mucoromycota</taxon>
        <taxon>Mucoromycotina</taxon>
        <taxon>Umbelopsidomycetes</taxon>
        <taxon>Umbelopsidales</taxon>
        <taxon>Umbelopsidaceae</taxon>
        <taxon>Umbelopsis</taxon>
    </lineage>
</organism>
<dbReference type="Pfam" id="PF22528">
    <property type="entry name" value="PRMT_C"/>
    <property type="match status" value="1"/>
</dbReference>
<dbReference type="FunFam" id="3.40.50.150:FF:000034">
    <property type="entry name" value="Protein arginine N-methyltransferase 3"/>
    <property type="match status" value="1"/>
</dbReference>
<evidence type="ECO:0000256" key="8">
    <source>
        <dbReference type="ARBA" id="ARBA00022691"/>
    </source>
</evidence>